<dbReference type="Proteomes" id="UP000530060">
    <property type="component" value="Unassembled WGS sequence"/>
</dbReference>
<evidence type="ECO:0000313" key="2">
    <source>
        <dbReference type="Proteomes" id="UP000530060"/>
    </source>
</evidence>
<name>A0A6V6Z2E9_9FLAO</name>
<sequence>MSQKLIFLFLMSSVFSFGQTKTNSKTETYTSRKELYQIKYNPDHWIKNPESQNWDVEFHDKYNLINAYFIEYDYFISDNKLKSTIEDEYKEFGKIKNLKIYKKTINNLEVNYFTCELNYNSYLYKYQGFIYNGKGGSVQIQYGAQAEAIEKNQSIIDELNNGISAIN</sequence>
<dbReference type="EMBL" id="CAIJDP010000074">
    <property type="protein sequence ID" value="CAD0005921.1"/>
    <property type="molecule type" value="Genomic_DNA"/>
</dbReference>
<proteinExistence type="predicted"/>
<reference evidence="1 2" key="1">
    <citation type="submission" date="2020-06" db="EMBL/GenBank/DDBJ databases">
        <authorList>
            <person name="Criscuolo A."/>
        </authorList>
    </citation>
    <scope>NUCLEOTIDE SEQUENCE [LARGE SCALE GENOMIC DNA]</scope>
    <source>
        <strain evidence="2">CIP 111411</strain>
    </source>
</reference>
<organism evidence="1 2">
    <name type="scientific">Flavobacterium salmonis</name>
    <dbReference type="NCBI Taxonomy" id="2654844"/>
    <lineage>
        <taxon>Bacteria</taxon>
        <taxon>Pseudomonadati</taxon>
        <taxon>Bacteroidota</taxon>
        <taxon>Flavobacteriia</taxon>
        <taxon>Flavobacteriales</taxon>
        <taxon>Flavobacteriaceae</taxon>
        <taxon>Flavobacterium</taxon>
    </lineage>
</organism>
<protein>
    <submittedName>
        <fullName evidence="1">Uncharacterized protein</fullName>
    </submittedName>
</protein>
<evidence type="ECO:0000313" key="1">
    <source>
        <dbReference type="EMBL" id="CAD0005921.1"/>
    </source>
</evidence>
<accession>A0A6V6Z2E9</accession>
<keyword evidence="2" id="KW-1185">Reference proteome</keyword>
<dbReference type="RefSeq" id="WP_180909461.1">
    <property type="nucleotide sequence ID" value="NZ_CAIJDP010000074.1"/>
</dbReference>
<comment type="caution">
    <text evidence="1">The sequence shown here is derived from an EMBL/GenBank/DDBJ whole genome shotgun (WGS) entry which is preliminary data.</text>
</comment>
<gene>
    <name evidence="1" type="ORF">FLAT13_03054</name>
</gene>
<dbReference type="AlphaFoldDB" id="A0A6V6Z2E9"/>